<evidence type="ECO:0000313" key="1">
    <source>
        <dbReference type="Proteomes" id="UP000095280"/>
    </source>
</evidence>
<reference evidence="2" key="1">
    <citation type="submission" date="2016-11" db="UniProtKB">
        <authorList>
            <consortium name="WormBaseParasite"/>
        </authorList>
    </citation>
    <scope>IDENTIFICATION</scope>
</reference>
<sequence>AAGVDALRQSGGSAAAVATAAAAACRVPTESEVHQLRARQRAASILNLSDGELDSLLMASGSPQQQQQQPTKTKLAELRTAMGSRETTSNGPISACGWRRLSSSPNTSSPAELDQLLDKFTEKLDDFVNTHGSFTQSPATAHRCPRRHHRYSPALQCEQQSIVGDHRAAQGVPLRAAAVGCFELRRPPAVKAGRVGEVLAQGGWRSRAVALFSARSRPGGEIEGAFVRRQLRIWEGPASSKLRILAGRGSSNLRILARLWPSNLRIWERASSNWDRGRPQQQLRIWRPAAATEDLGGRPAATEDLGEAGSSKLRILREAGKQPQTHQSPPHLLPRGRQCGLQACQPPHFFQRLACKA</sequence>
<protein>
    <submittedName>
        <fullName evidence="2">CDCA2</fullName>
    </submittedName>
</protein>
<name>A0A1I8FP91_9PLAT</name>
<keyword evidence="1" id="KW-1185">Reference proteome</keyword>
<dbReference type="Proteomes" id="UP000095280">
    <property type="component" value="Unplaced"/>
</dbReference>
<evidence type="ECO:0000313" key="2">
    <source>
        <dbReference type="WBParaSite" id="maker-unitig_42295-snap-gene-0.3-mRNA-1"/>
    </source>
</evidence>
<accession>A0A1I8FP91</accession>
<organism evidence="1 2">
    <name type="scientific">Macrostomum lignano</name>
    <dbReference type="NCBI Taxonomy" id="282301"/>
    <lineage>
        <taxon>Eukaryota</taxon>
        <taxon>Metazoa</taxon>
        <taxon>Spiralia</taxon>
        <taxon>Lophotrochozoa</taxon>
        <taxon>Platyhelminthes</taxon>
        <taxon>Rhabditophora</taxon>
        <taxon>Macrostomorpha</taxon>
        <taxon>Macrostomida</taxon>
        <taxon>Macrostomidae</taxon>
        <taxon>Macrostomum</taxon>
    </lineage>
</organism>
<dbReference type="WBParaSite" id="maker-unitig_42295-snap-gene-0.3-mRNA-1">
    <property type="protein sequence ID" value="maker-unitig_42295-snap-gene-0.3-mRNA-1"/>
    <property type="gene ID" value="maker-unitig_42295-snap-gene-0.3"/>
</dbReference>
<proteinExistence type="predicted"/>
<dbReference type="AlphaFoldDB" id="A0A1I8FP91"/>